<sequence>MLSWSNPDGCIVNIVSLAGKAGWTAGAAYTASKHGLVGLTKNTASFYGNKGIRCNALMIGGMDTNITDAFTSNINQEGMQRTTGLLRATQTPLCDVDSVAELCLSLTCGKGARLINGAYGLSAVLPKYELAYSGQTDILRRRLDSWNSTKSATLALYRWNLSLRVQPLHTLSGTSTDTGTPAAENKKENSELSAGAKAGIGVGITVVVLICAGSAFLYVRHRKSDNPDEPANKAMEQSGSADIVAELTAQLVFEADSGAAKSLPAELETPPVELPGDDLPTNQVSDAAEEMNSGGLKED</sequence>
<feature type="region of interest" description="Disordered" evidence="4">
    <location>
        <begin position="170"/>
        <end position="190"/>
    </location>
</feature>
<evidence type="ECO:0000256" key="5">
    <source>
        <dbReference type="SAM" id="Phobius"/>
    </source>
</evidence>
<dbReference type="SUPFAM" id="SSF51735">
    <property type="entry name" value="NAD(P)-binding Rossmann-fold domains"/>
    <property type="match status" value="1"/>
</dbReference>
<dbReference type="InterPro" id="IPR036291">
    <property type="entry name" value="NAD(P)-bd_dom_sf"/>
</dbReference>
<keyword evidence="5" id="KW-0812">Transmembrane</keyword>
<reference evidence="6 7" key="1">
    <citation type="submission" date="2019-04" db="EMBL/GenBank/DDBJ databases">
        <title>Friends and foes A comparative genomics study of 23 Aspergillus species from section Flavi.</title>
        <authorList>
            <consortium name="DOE Joint Genome Institute"/>
            <person name="Kjaerbolling I."/>
            <person name="Vesth T."/>
            <person name="Frisvad J.C."/>
            <person name="Nybo J.L."/>
            <person name="Theobald S."/>
            <person name="Kildgaard S."/>
            <person name="Isbrandt T."/>
            <person name="Kuo A."/>
            <person name="Sato A."/>
            <person name="Lyhne E.K."/>
            <person name="Kogle M.E."/>
            <person name="Wiebenga A."/>
            <person name="Kun R.S."/>
            <person name="Lubbers R.J."/>
            <person name="Makela M.R."/>
            <person name="Barry K."/>
            <person name="Chovatia M."/>
            <person name="Clum A."/>
            <person name="Daum C."/>
            <person name="Haridas S."/>
            <person name="He G."/>
            <person name="LaButti K."/>
            <person name="Lipzen A."/>
            <person name="Mondo S."/>
            <person name="Riley R."/>
            <person name="Salamov A."/>
            <person name="Simmons B.A."/>
            <person name="Magnuson J.K."/>
            <person name="Henrissat B."/>
            <person name="Mortensen U.H."/>
            <person name="Larsen T.O."/>
            <person name="Devries R.P."/>
            <person name="Grigoriev I.V."/>
            <person name="Machida M."/>
            <person name="Baker S.E."/>
            <person name="Andersen M.R."/>
        </authorList>
    </citation>
    <scope>NUCLEOTIDE SEQUENCE [LARGE SCALE GENOMIC DNA]</scope>
    <source>
        <strain evidence="6 7">IBT 18842</strain>
    </source>
</reference>
<accession>A0A5N6TDW8</accession>
<dbReference type="InterPro" id="IPR020904">
    <property type="entry name" value="Sc_DH/Rdtase_CS"/>
</dbReference>
<evidence type="ECO:0008006" key="8">
    <source>
        <dbReference type="Google" id="ProtNLM"/>
    </source>
</evidence>
<feature type="transmembrane region" description="Helical" evidence="5">
    <location>
        <begin position="198"/>
        <end position="219"/>
    </location>
</feature>
<dbReference type="EMBL" id="ML742484">
    <property type="protein sequence ID" value="KAE8144568.1"/>
    <property type="molecule type" value="Genomic_DNA"/>
</dbReference>
<feature type="compositionally biased region" description="Polar residues" evidence="4">
    <location>
        <begin position="170"/>
        <end position="179"/>
    </location>
</feature>
<keyword evidence="3" id="KW-0560">Oxidoreductase</keyword>
<evidence type="ECO:0000313" key="6">
    <source>
        <dbReference type="EMBL" id="KAE8144568.1"/>
    </source>
</evidence>
<dbReference type="InterPro" id="IPR002347">
    <property type="entry name" value="SDR_fam"/>
</dbReference>
<dbReference type="GO" id="GO:0044550">
    <property type="term" value="P:secondary metabolite biosynthetic process"/>
    <property type="evidence" value="ECO:0007669"/>
    <property type="project" value="UniProtKB-ARBA"/>
</dbReference>
<comment type="similarity">
    <text evidence="1">Belongs to the short-chain dehydrogenases/reductases (SDR) family.</text>
</comment>
<dbReference type="Proteomes" id="UP000325780">
    <property type="component" value="Unassembled WGS sequence"/>
</dbReference>
<feature type="region of interest" description="Disordered" evidence="4">
    <location>
        <begin position="262"/>
        <end position="299"/>
    </location>
</feature>
<gene>
    <name evidence="6" type="ORF">BDV25DRAFT_145484</name>
</gene>
<evidence type="ECO:0000256" key="2">
    <source>
        <dbReference type="ARBA" id="ARBA00022857"/>
    </source>
</evidence>
<dbReference type="PANTHER" id="PTHR43180:SF63">
    <property type="entry name" value="DEHYDROGENASE_REDUCTASE FAMILY PROTEIN, PUTATIVE (AFU_ORTHOLOGUE AFUA_6G03520)-RELATED"/>
    <property type="match status" value="1"/>
</dbReference>
<dbReference type="PRINTS" id="PR00081">
    <property type="entry name" value="GDHRDH"/>
</dbReference>
<dbReference type="Pfam" id="PF00106">
    <property type="entry name" value="adh_short"/>
    <property type="match status" value="1"/>
</dbReference>
<evidence type="ECO:0000313" key="7">
    <source>
        <dbReference type="Proteomes" id="UP000325780"/>
    </source>
</evidence>
<proteinExistence type="inferred from homology"/>
<dbReference type="OrthoDB" id="37659at2759"/>
<keyword evidence="5" id="KW-1133">Transmembrane helix</keyword>
<dbReference type="PROSITE" id="PS00061">
    <property type="entry name" value="ADH_SHORT"/>
    <property type="match status" value="1"/>
</dbReference>
<keyword evidence="5" id="KW-0472">Membrane</keyword>
<evidence type="ECO:0000256" key="1">
    <source>
        <dbReference type="ARBA" id="ARBA00006484"/>
    </source>
</evidence>
<evidence type="ECO:0000256" key="4">
    <source>
        <dbReference type="SAM" id="MobiDB-lite"/>
    </source>
</evidence>
<dbReference type="Gene3D" id="3.40.50.720">
    <property type="entry name" value="NAD(P)-binding Rossmann-like Domain"/>
    <property type="match status" value="1"/>
</dbReference>
<dbReference type="GO" id="GO:0016491">
    <property type="term" value="F:oxidoreductase activity"/>
    <property type="evidence" value="ECO:0007669"/>
    <property type="project" value="UniProtKB-KW"/>
</dbReference>
<evidence type="ECO:0000256" key="3">
    <source>
        <dbReference type="ARBA" id="ARBA00023002"/>
    </source>
</evidence>
<dbReference type="AlphaFoldDB" id="A0A5N6TDW8"/>
<keyword evidence="7" id="KW-1185">Reference proteome</keyword>
<dbReference type="CDD" id="cd05233">
    <property type="entry name" value="SDR_c"/>
    <property type="match status" value="1"/>
</dbReference>
<dbReference type="PANTHER" id="PTHR43180">
    <property type="entry name" value="3-OXOACYL-(ACYL-CARRIER-PROTEIN) REDUCTASE (AFU_ORTHOLOGUE AFUA_6G11210)"/>
    <property type="match status" value="1"/>
</dbReference>
<organism evidence="6 7">
    <name type="scientific">Aspergillus avenaceus</name>
    <dbReference type="NCBI Taxonomy" id="36643"/>
    <lineage>
        <taxon>Eukaryota</taxon>
        <taxon>Fungi</taxon>
        <taxon>Dikarya</taxon>
        <taxon>Ascomycota</taxon>
        <taxon>Pezizomycotina</taxon>
        <taxon>Eurotiomycetes</taxon>
        <taxon>Eurotiomycetidae</taxon>
        <taxon>Eurotiales</taxon>
        <taxon>Aspergillaceae</taxon>
        <taxon>Aspergillus</taxon>
        <taxon>Aspergillus subgen. Circumdati</taxon>
    </lineage>
</organism>
<protein>
    <recommendedName>
        <fullName evidence="8">NAD(P)-binding protein</fullName>
    </recommendedName>
</protein>
<name>A0A5N6TDW8_ASPAV</name>
<keyword evidence="2" id="KW-0521">NADP</keyword>